<reference evidence="1 2" key="2">
    <citation type="journal article" date="2022" name="Mol. Ecol. Resour.">
        <title>The genomes of chicory, endive, great burdock and yacon provide insights into Asteraceae paleo-polyploidization history and plant inulin production.</title>
        <authorList>
            <person name="Fan W."/>
            <person name="Wang S."/>
            <person name="Wang H."/>
            <person name="Wang A."/>
            <person name="Jiang F."/>
            <person name="Liu H."/>
            <person name="Zhao H."/>
            <person name="Xu D."/>
            <person name="Zhang Y."/>
        </authorList>
    </citation>
    <scope>NUCLEOTIDE SEQUENCE [LARGE SCALE GENOMIC DNA]</scope>
    <source>
        <strain evidence="2">cv. Yunnan</strain>
        <tissue evidence="1">Leaves</tissue>
    </source>
</reference>
<keyword evidence="2" id="KW-1185">Reference proteome</keyword>
<proteinExistence type="predicted"/>
<evidence type="ECO:0000313" key="1">
    <source>
        <dbReference type="EMBL" id="KAI3797958.1"/>
    </source>
</evidence>
<name>A0ACB9HRN0_9ASTR</name>
<dbReference type="Proteomes" id="UP001056120">
    <property type="component" value="Linkage Group LG11"/>
</dbReference>
<evidence type="ECO:0000313" key="2">
    <source>
        <dbReference type="Proteomes" id="UP001056120"/>
    </source>
</evidence>
<accession>A0ACB9HRN0</accession>
<dbReference type="EMBL" id="CM042028">
    <property type="protein sequence ID" value="KAI3797958.1"/>
    <property type="molecule type" value="Genomic_DNA"/>
</dbReference>
<sequence>MAGVGHYDQGHFCPPDECRRAYRKMLGFGGAANELSAFVPECIKLSKLPMKTFVGVVLTLHPAPPDPPFLPVVFFGAGVVSEISEPGEIDDV</sequence>
<gene>
    <name evidence="1" type="ORF">L1987_33223</name>
</gene>
<protein>
    <submittedName>
        <fullName evidence="1">Uncharacterized protein</fullName>
    </submittedName>
</protein>
<reference evidence="2" key="1">
    <citation type="journal article" date="2022" name="Mol. Ecol. Resour.">
        <title>The genomes of chicory, endive, great burdock and yacon provide insights into Asteraceae palaeo-polyploidization history and plant inulin production.</title>
        <authorList>
            <person name="Fan W."/>
            <person name="Wang S."/>
            <person name="Wang H."/>
            <person name="Wang A."/>
            <person name="Jiang F."/>
            <person name="Liu H."/>
            <person name="Zhao H."/>
            <person name="Xu D."/>
            <person name="Zhang Y."/>
        </authorList>
    </citation>
    <scope>NUCLEOTIDE SEQUENCE [LARGE SCALE GENOMIC DNA]</scope>
    <source>
        <strain evidence="2">cv. Yunnan</strain>
    </source>
</reference>
<comment type="caution">
    <text evidence="1">The sequence shown here is derived from an EMBL/GenBank/DDBJ whole genome shotgun (WGS) entry which is preliminary data.</text>
</comment>
<organism evidence="1 2">
    <name type="scientific">Smallanthus sonchifolius</name>
    <dbReference type="NCBI Taxonomy" id="185202"/>
    <lineage>
        <taxon>Eukaryota</taxon>
        <taxon>Viridiplantae</taxon>
        <taxon>Streptophyta</taxon>
        <taxon>Embryophyta</taxon>
        <taxon>Tracheophyta</taxon>
        <taxon>Spermatophyta</taxon>
        <taxon>Magnoliopsida</taxon>
        <taxon>eudicotyledons</taxon>
        <taxon>Gunneridae</taxon>
        <taxon>Pentapetalae</taxon>
        <taxon>asterids</taxon>
        <taxon>campanulids</taxon>
        <taxon>Asterales</taxon>
        <taxon>Asteraceae</taxon>
        <taxon>Asteroideae</taxon>
        <taxon>Heliantheae alliance</taxon>
        <taxon>Millerieae</taxon>
        <taxon>Smallanthus</taxon>
    </lineage>
</organism>